<dbReference type="AlphaFoldDB" id="A0A370I6A8"/>
<name>A0A370I6A8_9NOCA</name>
<evidence type="ECO:0000256" key="1">
    <source>
        <dbReference type="SAM" id="MobiDB-lite"/>
    </source>
</evidence>
<accession>A0A370I6A8</accession>
<comment type="caution">
    <text evidence="2">The sequence shown here is derived from an EMBL/GenBank/DDBJ whole genome shotgun (WGS) entry which is preliminary data.</text>
</comment>
<dbReference type="Proteomes" id="UP000254869">
    <property type="component" value="Unassembled WGS sequence"/>
</dbReference>
<dbReference type="EMBL" id="QQBC01000004">
    <property type="protein sequence ID" value="RDI66268.1"/>
    <property type="molecule type" value="Genomic_DNA"/>
</dbReference>
<protein>
    <submittedName>
        <fullName evidence="2">Uncharacterized protein</fullName>
    </submittedName>
</protein>
<reference evidence="2 3" key="1">
    <citation type="submission" date="2018-07" db="EMBL/GenBank/DDBJ databases">
        <title>Genomic Encyclopedia of Type Strains, Phase IV (KMG-IV): sequencing the most valuable type-strain genomes for metagenomic binning, comparative biology and taxonomic classification.</title>
        <authorList>
            <person name="Goeker M."/>
        </authorList>
    </citation>
    <scope>NUCLEOTIDE SEQUENCE [LARGE SCALE GENOMIC DNA]</scope>
    <source>
        <strain evidence="2 3">DSM 44290</strain>
    </source>
</reference>
<keyword evidence="3" id="KW-1185">Reference proteome</keyword>
<dbReference type="STRING" id="1210086.GCA_001613105_04037"/>
<proteinExistence type="predicted"/>
<organism evidence="2 3">
    <name type="scientific">Nocardia pseudobrasiliensis</name>
    <dbReference type="NCBI Taxonomy" id="45979"/>
    <lineage>
        <taxon>Bacteria</taxon>
        <taxon>Bacillati</taxon>
        <taxon>Actinomycetota</taxon>
        <taxon>Actinomycetes</taxon>
        <taxon>Mycobacteriales</taxon>
        <taxon>Nocardiaceae</taxon>
        <taxon>Nocardia</taxon>
    </lineage>
</organism>
<evidence type="ECO:0000313" key="2">
    <source>
        <dbReference type="EMBL" id="RDI66268.1"/>
    </source>
</evidence>
<dbReference type="RefSeq" id="WP_067999789.1">
    <property type="nucleotide sequence ID" value="NZ_QQBC01000004.1"/>
</dbReference>
<feature type="compositionally biased region" description="Polar residues" evidence="1">
    <location>
        <begin position="341"/>
        <end position="357"/>
    </location>
</feature>
<sequence>MIDYRAHAAFHQDLLQLFQNHQLPGDGHALQDQLTQAALDLPDHALLGAFVDHLVWHANSDGVELGHVRTAAGLWQRGRDLYDRAGAARADIEFALTNPADPTAVTRFGRGFADLKAMTTDLKAISTEITGLRTVLELLPHLATSHPRQRSAPIADWGLADRFLARGTHLFFRELSGGTPEVTAFQTGVLSSYLGNVIGSGYLSSVTGGPRRAHRFRDRLARNSLGAWTAQQHPIPGLTAMADRLSFGAAAPADAAVPADIRQAVETALERTYSGLPATADLDTGLRRMIEHLRLLDTFDLPPLPDPMSLTLLDTLEVSDLGAMAGGGVLGPANYGDDPQPGSNAGNSQPTTADKSSSSGNDCGWVIAFVIVALLVVAIDCIVQIIDHGECDPAEVLPGGQDDEEPEGQVVVEGQFLTTAASDGTGAHIVQHIIDVQTALWQSFASARTFLATIGLIYPPAEQLGSPLFAQFLSAPADPGWPHREDPQALANYIFAPTTPQEQATPTRSPAPSAARLFAAFPELAAELLARWDADPVNLDLDADRGHRHPCWTVAESGRITDQPVPVRVLGYKEI</sequence>
<gene>
    <name evidence="2" type="ORF">DFR76_10414</name>
</gene>
<evidence type="ECO:0000313" key="3">
    <source>
        <dbReference type="Proteomes" id="UP000254869"/>
    </source>
</evidence>
<feature type="region of interest" description="Disordered" evidence="1">
    <location>
        <begin position="330"/>
        <end position="357"/>
    </location>
</feature>